<evidence type="ECO:0000313" key="2">
    <source>
        <dbReference type="Proteomes" id="UP000735302"/>
    </source>
</evidence>
<keyword evidence="1" id="KW-0548">Nucleotidyltransferase</keyword>
<keyword evidence="1" id="KW-0695">RNA-directed DNA polymerase</keyword>
<name>A0AAV3ZUL4_9GAST</name>
<reference evidence="1 2" key="1">
    <citation type="journal article" date="2021" name="Elife">
        <title>Chloroplast acquisition without the gene transfer in kleptoplastic sea slugs, Plakobranchus ocellatus.</title>
        <authorList>
            <person name="Maeda T."/>
            <person name="Takahashi S."/>
            <person name="Yoshida T."/>
            <person name="Shimamura S."/>
            <person name="Takaki Y."/>
            <person name="Nagai Y."/>
            <person name="Toyoda A."/>
            <person name="Suzuki Y."/>
            <person name="Arimoto A."/>
            <person name="Ishii H."/>
            <person name="Satoh N."/>
            <person name="Nishiyama T."/>
            <person name="Hasebe M."/>
            <person name="Maruyama T."/>
            <person name="Minagawa J."/>
            <person name="Obokata J."/>
            <person name="Shigenobu S."/>
        </authorList>
    </citation>
    <scope>NUCLEOTIDE SEQUENCE [LARGE SCALE GENOMIC DNA]</scope>
</reference>
<comment type="caution">
    <text evidence="1">The sequence shown here is derived from an EMBL/GenBank/DDBJ whole genome shotgun (WGS) entry which is preliminary data.</text>
</comment>
<dbReference type="GO" id="GO:0003964">
    <property type="term" value="F:RNA-directed DNA polymerase activity"/>
    <property type="evidence" value="ECO:0007669"/>
    <property type="project" value="UniProtKB-KW"/>
</dbReference>
<dbReference type="EMBL" id="BLXT01002832">
    <property type="protein sequence ID" value="GFN98103.1"/>
    <property type="molecule type" value="Genomic_DNA"/>
</dbReference>
<accession>A0AAV3ZUL4</accession>
<organism evidence="1 2">
    <name type="scientific">Plakobranchus ocellatus</name>
    <dbReference type="NCBI Taxonomy" id="259542"/>
    <lineage>
        <taxon>Eukaryota</taxon>
        <taxon>Metazoa</taxon>
        <taxon>Spiralia</taxon>
        <taxon>Lophotrochozoa</taxon>
        <taxon>Mollusca</taxon>
        <taxon>Gastropoda</taxon>
        <taxon>Heterobranchia</taxon>
        <taxon>Euthyneura</taxon>
        <taxon>Panpulmonata</taxon>
        <taxon>Sacoglossa</taxon>
        <taxon>Placobranchoidea</taxon>
        <taxon>Plakobranchidae</taxon>
        <taxon>Plakobranchus</taxon>
    </lineage>
</organism>
<keyword evidence="2" id="KW-1185">Reference proteome</keyword>
<evidence type="ECO:0000313" key="1">
    <source>
        <dbReference type="EMBL" id="GFN98103.1"/>
    </source>
</evidence>
<dbReference type="Proteomes" id="UP000735302">
    <property type="component" value="Unassembled WGS sequence"/>
</dbReference>
<protein>
    <submittedName>
        <fullName evidence="1">Reverse transcriptase</fullName>
    </submittedName>
</protein>
<dbReference type="AlphaFoldDB" id="A0AAV3ZUL4"/>
<gene>
    <name evidence="1" type="ORF">PoB_002460900</name>
</gene>
<keyword evidence="1" id="KW-0808">Transferase</keyword>
<proteinExistence type="predicted"/>
<sequence length="104" mass="11604">MEVLLKAAERSASPAEFGGECYIPSLKAFIDDTTILCSKEDETRRMLVRLDALMNWSRMSFKLKKSRSLSVGKGKLDEDICFKVVDQSNNRGSVKSLLRATVDG</sequence>